<reference evidence="1 2" key="1">
    <citation type="journal article" date="2019" name="Sci. Rep.">
        <title>Orb-weaving spider Araneus ventricosus genome elucidates the spidroin gene catalogue.</title>
        <authorList>
            <person name="Kono N."/>
            <person name="Nakamura H."/>
            <person name="Ohtoshi R."/>
            <person name="Moran D.A.P."/>
            <person name="Shinohara A."/>
            <person name="Yoshida Y."/>
            <person name="Fujiwara M."/>
            <person name="Mori M."/>
            <person name="Tomita M."/>
            <person name="Arakawa K."/>
        </authorList>
    </citation>
    <scope>NUCLEOTIDE SEQUENCE [LARGE SCALE GENOMIC DNA]</scope>
</reference>
<dbReference type="EMBL" id="BGPR01000115">
    <property type="protein sequence ID" value="GBL95965.1"/>
    <property type="molecule type" value="Genomic_DNA"/>
</dbReference>
<evidence type="ECO:0000313" key="1">
    <source>
        <dbReference type="EMBL" id="GBL95965.1"/>
    </source>
</evidence>
<gene>
    <name evidence="1" type="ORF">AVEN_227181_1</name>
</gene>
<protein>
    <submittedName>
        <fullName evidence="1">Uncharacterized protein</fullName>
    </submittedName>
</protein>
<accession>A0A4Y2BWX1</accession>
<sequence length="126" mass="14219">MTVGGTRKQPAGLVSPKLSRILLEKGAVSAPPAWIKKFEPIVTQDPLTIRKYLDHSVLKLSLERRVGRNFKFQNGVVPKRKDFSKCLISRVLEVGQMLESRHFMLPVEVVEALPNDTANTSRKLLR</sequence>
<dbReference type="Proteomes" id="UP000499080">
    <property type="component" value="Unassembled WGS sequence"/>
</dbReference>
<name>A0A4Y2BWX1_ARAVE</name>
<dbReference type="AlphaFoldDB" id="A0A4Y2BWX1"/>
<proteinExistence type="predicted"/>
<evidence type="ECO:0000313" key="2">
    <source>
        <dbReference type="Proteomes" id="UP000499080"/>
    </source>
</evidence>
<organism evidence="1 2">
    <name type="scientific">Araneus ventricosus</name>
    <name type="common">Orbweaver spider</name>
    <name type="synonym">Epeira ventricosa</name>
    <dbReference type="NCBI Taxonomy" id="182803"/>
    <lineage>
        <taxon>Eukaryota</taxon>
        <taxon>Metazoa</taxon>
        <taxon>Ecdysozoa</taxon>
        <taxon>Arthropoda</taxon>
        <taxon>Chelicerata</taxon>
        <taxon>Arachnida</taxon>
        <taxon>Araneae</taxon>
        <taxon>Araneomorphae</taxon>
        <taxon>Entelegynae</taxon>
        <taxon>Araneoidea</taxon>
        <taxon>Araneidae</taxon>
        <taxon>Araneus</taxon>
    </lineage>
</organism>
<comment type="caution">
    <text evidence="1">The sequence shown here is derived from an EMBL/GenBank/DDBJ whole genome shotgun (WGS) entry which is preliminary data.</text>
</comment>
<keyword evidence="2" id="KW-1185">Reference proteome</keyword>